<dbReference type="GO" id="GO:0046872">
    <property type="term" value="F:metal ion binding"/>
    <property type="evidence" value="ECO:0007669"/>
    <property type="project" value="UniProtKB-KW"/>
</dbReference>
<keyword evidence="3" id="KW-0479">Metal-binding</keyword>
<evidence type="ECO:0000256" key="4">
    <source>
        <dbReference type="ARBA" id="ARBA00022833"/>
    </source>
</evidence>
<evidence type="ECO:0000313" key="10">
    <source>
        <dbReference type="Proteomes" id="UP001152797"/>
    </source>
</evidence>
<reference evidence="8" key="2">
    <citation type="submission" date="2024-04" db="EMBL/GenBank/DDBJ databases">
        <authorList>
            <person name="Chen Y."/>
            <person name="Shah S."/>
            <person name="Dougan E. K."/>
            <person name="Thang M."/>
            <person name="Chan C."/>
        </authorList>
    </citation>
    <scope>NUCLEOTIDE SEQUENCE [LARGE SCALE GENOMIC DNA]</scope>
</reference>
<evidence type="ECO:0000313" key="8">
    <source>
        <dbReference type="EMBL" id="CAL1142320.1"/>
    </source>
</evidence>
<dbReference type="PANTHER" id="PTHR46081">
    <property type="entry name" value="PEPTIDE METHIONINE SULFOXIDE REDUCTASE 2"/>
    <property type="match status" value="1"/>
</dbReference>
<dbReference type="EMBL" id="CAMXCT030001316">
    <property type="protein sequence ID" value="CAL4776257.1"/>
    <property type="molecule type" value="Genomic_DNA"/>
</dbReference>
<evidence type="ECO:0000256" key="2">
    <source>
        <dbReference type="ARBA" id="ARBA00007174"/>
    </source>
</evidence>
<evidence type="ECO:0000313" key="7">
    <source>
        <dbReference type="EMBL" id="CAI3988945.1"/>
    </source>
</evidence>
<gene>
    <name evidence="7" type="ORF">C1SCF055_LOCUS16058</name>
</gene>
<dbReference type="OrthoDB" id="44061at2759"/>
<dbReference type="EMBL" id="CAMXCT010001316">
    <property type="protein sequence ID" value="CAI3988945.1"/>
    <property type="molecule type" value="Genomic_DNA"/>
</dbReference>
<dbReference type="InterPro" id="IPR028427">
    <property type="entry name" value="Met_Sox_Rdtase_MsrB"/>
</dbReference>
<dbReference type="InterPro" id="IPR002579">
    <property type="entry name" value="Met_Sox_Rdtase_MsrB_dom"/>
</dbReference>
<dbReference type="SUPFAM" id="SSF51316">
    <property type="entry name" value="Mss4-like"/>
    <property type="match status" value="1"/>
</dbReference>
<evidence type="ECO:0000256" key="1">
    <source>
        <dbReference type="ARBA" id="ARBA00001947"/>
    </source>
</evidence>
<comment type="cofactor">
    <cofactor evidence="1">
        <name>Zn(2+)</name>
        <dbReference type="ChEBI" id="CHEBI:29105"/>
    </cofactor>
</comment>
<accession>A0A9P1CCD9</accession>
<organism evidence="7">
    <name type="scientific">Cladocopium goreaui</name>
    <dbReference type="NCBI Taxonomy" id="2562237"/>
    <lineage>
        <taxon>Eukaryota</taxon>
        <taxon>Sar</taxon>
        <taxon>Alveolata</taxon>
        <taxon>Dinophyceae</taxon>
        <taxon>Suessiales</taxon>
        <taxon>Symbiodiniaceae</taxon>
        <taxon>Cladocopium</taxon>
    </lineage>
</organism>
<dbReference type="Gene3D" id="2.170.150.20">
    <property type="entry name" value="Peptide methionine sulfoxide reductase"/>
    <property type="match status" value="1"/>
</dbReference>
<evidence type="ECO:0000259" key="6">
    <source>
        <dbReference type="PROSITE" id="PS51790"/>
    </source>
</evidence>
<comment type="similarity">
    <text evidence="2">Belongs to the MsrB Met sulfoxide reductase family.</text>
</comment>
<keyword evidence="5" id="KW-0560">Oxidoreductase</keyword>
<evidence type="ECO:0000256" key="5">
    <source>
        <dbReference type="ARBA" id="ARBA00023002"/>
    </source>
</evidence>
<dbReference type="GO" id="GO:0006979">
    <property type="term" value="P:response to oxidative stress"/>
    <property type="evidence" value="ECO:0007669"/>
    <property type="project" value="InterPro"/>
</dbReference>
<feature type="domain" description="MsrB" evidence="6">
    <location>
        <begin position="103"/>
        <end position="233"/>
    </location>
</feature>
<dbReference type="AlphaFoldDB" id="A0A9P1CCD9"/>
<name>A0A9P1CCD9_9DINO</name>
<sequence length="278" mass="30780">MESKGFAIISPSSVRMRLWRVVGGCDSGGLVVRDGRDLESGAMEERLQHGATVEELQVVGSRLHYKKRSGNGPAMGWVSILAGGKRLLEEASEHDWPLLVQQEDLWALELSEEVYEVMRKKITEPRGKGKYNAFFPSYGHFRCAACATPLYSFQGKMKNGCGWAAFSRCLAMDFDESLASVVAQVDWVSGGREILCRSCGGHLGHVFMDGQCLGGDGPERHCVNSMALVYVEEETALNEVCCDLRRFHEQLRDHSNDGSYSGVMDASSIWQSPCKAMR</sequence>
<proteinExistence type="inferred from homology"/>
<dbReference type="EMBL" id="CAMXCT020001316">
    <property type="protein sequence ID" value="CAL1142320.1"/>
    <property type="molecule type" value="Genomic_DNA"/>
</dbReference>
<reference evidence="7" key="1">
    <citation type="submission" date="2022-10" db="EMBL/GenBank/DDBJ databases">
        <authorList>
            <person name="Chen Y."/>
            <person name="Dougan E. K."/>
            <person name="Chan C."/>
            <person name="Rhodes N."/>
            <person name="Thang M."/>
        </authorList>
    </citation>
    <scope>NUCLEOTIDE SEQUENCE</scope>
</reference>
<evidence type="ECO:0000313" key="9">
    <source>
        <dbReference type="EMBL" id="CAL4776257.1"/>
    </source>
</evidence>
<dbReference type="GO" id="GO:0030091">
    <property type="term" value="P:protein repair"/>
    <property type="evidence" value="ECO:0007669"/>
    <property type="project" value="InterPro"/>
</dbReference>
<dbReference type="GO" id="GO:0033743">
    <property type="term" value="F:peptide-methionine (R)-S-oxide reductase activity"/>
    <property type="evidence" value="ECO:0007669"/>
    <property type="project" value="InterPro"/>
</dbReference>
<dbReference type="PANTHER" id="PTHR46081:SF8">
    <property type="entry name" value="PEPTIDE METHIONINE SULFOXIDE REDUCTASE 2"/>
    <property type="match status" value="1"/>
</dbReference>
<evidence type="ECO:0000256" key="3">
    <source>
        <dbReference type="ARBA" id="ARBA00022723"/>
    </source>
</evidence>
<keyword evidence="4" id="KW-0862">Zinc</keyword>
<dbReference type="InterPro" id="IPR011057">
    <property type="entry name" value="Mss4-like_sf"/>
</dbReference>
<dbReference type="PROSITE" id="PS51790">
    <property type="entry name" value="MSRB"/>
    <property type="match status" value="1"/>
</dbReference>
<dbReference type="Pfam" id="PF01641">
    <property type="entry name" value="SelR"/>
    <property type="match status" value="1"/>
</dbReference>
<protein>
    <submittedName>
        <fullName evidence="9">Peptide methionine sulfoxide reductase B5 (AtMSRB5) (Peptide-methionine (R)-S-oxide reductase)</fullName>
    </submittedName>
</protein>
<dbReference type="Proteomes" id="UP001152797">
    <property type="component" value="Unassembled WGS sequence"/>
</dbReference>
<keyword evidence="10" id="KW-1185">Reference proteome</keyword>
<comment type="caution">
    <text evidence="7">The sequence shown here is derived from an EMBL/GenBank/DDBJ whole genome shotgun (WGS) entry which is preliminary data.</text>
</comment>